<evidence type="ECO:0000256" key="3">
    <source>
        <dbReference type="PROSITE-ProRule" id="PRU00236"/>
    </source>
</evidence>
<comment type="caution">
    <text evidence="3">Lacks conserved residue(s) required for the propagation of feature annotation.</text>
</comment>
<dbReference type="PROSITE" id="PS50305">
    <property type="entry name" value="SIRTUIN"/>
    <property type="match status" value="1"/>
</dbReference>
<dbReference type="PANTHER" id="PTHR11085">
    <property type="entry name" value="NAD-DEPENDENT PROTEIN DEACYLASE SIRTUIN-5, MITOCHONDRIAL-RELATED"/>
    <property type="match status" value="1"/>
</dbReference>
<dbReference type="GO" id="GO:0005634">
    <property type="term" value="C:nucleus"/>
    <property type="evidence" value="ECO:0007669"/>
    <property type="project" value="TreeGrafter"/>
</dbReference>
<evidence type="ECO:0000259" key="5">
    <source>
        <dbReference type="PROSITE" id="PS50305"/>
    </source>
</evidence>
<evidence type="ECO:0000256" key="2">
    <source>
        <dbReference type="ARBA" id="ARBA00023027"/>
    </source>
</evidence>
<dbReference type="AlphaFoldDB" id="A0A7S4KEK3"/>
<dbReference type="InterPro" id="IPR050134">
    <property type="entry name" value="NAD-dep_sirtuin_deacylases"/>
</dbReference>
<dbReference type="SUPFAM" id="SSF52467">
    <property type="entry name" value="DHS-like NAD/FAD-binding domain"/>
    <property type="match status" value="1"/>
</dbReference>
<name>A0A7S4KEK3_9EUKA</name>
<evidence type="ECO:0000256" key="1">
    <source>
        <dbReference type="ARBA" id="ARBA00022679"/>
    </source>
</evidence>
<dbReference type="InterPro" id="IPR026590">
    <property type="entry name" value="Ssirtuin_cat_dom"/>
</dbReference>
<feature type="compositionally biased region" description="Polar residues" evidence="4">
    <location>
        <begin position="165"/>
        <end position="181"/>
    </location>
</feature>
<accession>A0A7S4KEK3</accession>
<protein>
    <recommendedName>
        <fullName evidence="5">Deacetylase sirtuin-type domain-containing protein</fullName>
    </recommendedName>
</protein>
<dbReference type="PANTHER" id="PTHR11085:SF10">
    <property type="entry name" value="NAD-DEPENDENT PROTEIN DEACYLASE SIRTUIN-5, MITOCHONDRIAL-RELATED"/>
    <property type="match status" value="1"/>
</dbReference>
<dbReference type="InterPro" id="IPR003000">
    <property type="entry name" value="Sirtuin"/>
</dbReference>
<dbReference type="GO" id="GO:0070403">
    <property type="term" value="F:NAD+ binding"/>
    <property type="evidence" value="ECO:0007669"/>
    <property type="project" value="InterPro"/>
</dbReference>
<dbReference type="GO" id="GO:0017136">
    <property type="term" value="F:histone deacetylase activity, NAD-dependent"/>
    <property type="evidence" value="ECO:0007669"/>
    <property type="project" value="TreeGrafter"/>
</dbReference>
<proteinExistence type="predicted"/>
<organism evidence="6">
    <name type="scientific">Prymnesium polylepis</name>
    <dbReference type="NCBI Taxonomy" id="72548"/>
    <lineage>
        <taxon>Eukaryota</taxon>
        <taxon>Haptista</taxon>
        <taxon>Haptophyta</taxon>
        <taxon>Prymnesiophyceae</taxon>
        <taxon>Prymnesiales</taxon>
        <taxon>Prymnesiaceae</taxon>
        <taxon>Prymnesium</taxon>
    </lineage>
</organism>
<dbReference type="Pfam" id="PF02146">
    <property type="entry name" value="SIR2"/>
    <property type="match status" value="1"/>
</dbReference>
<sequence length="459" mass="49099">MTTLFASISAFDKGGLKPTETIQKDVVSFFGVTRDAAKTNADAPAAVMETTEPLQCTADSSLTLKQDIPLTATEDERHGCCFGFEDQRSKWAAPQLAVLSSAEARPGYNSMSASEYLDTEAVLRAKVGQLAALIRRSKTPIYYCGAGLSTSAGIGDYASNKASSITARPQPSLQDSLQQALANREASRTSYKSPLCAQPALGHRVLVGLHRAGHMHRLIQQNHDGLPQKAGLPQHVMNEIHGACHSPDNPVVPMSGALRTDLFDDLLECERTADLAVAVGTSLCGMNADRIASNTARRAGRDAAVGGTVLINLQRTVMDEHCQLRIFAPIDEVMALLAEELGVPVAPPQHAATPPPPTPCAGETDIFKVPCDADGRRSTSHTSVLDLRVGARLRIIGQPDWDVERCGTVATVTGKDSLGNYILQLPSGGDRRTRTLGAWWVREAQLGRVPLMPVAPWVG</sequence>
<evidence type="ECO:0000256" key="4">
    <source>
        <dbReference type="SAM" id="MobiDB-lite"/>
    </source>
</evidence>
<keyword evidence="1" id="KW-0808">Transferase</keyword>
<keyword evidence="2" id="KW-0520">NAD</keyword>
<evidence type="ECO:0000313" key="6">
    <source>
        <dbReference type="EMBL" id="CAE2292503.1"/>
    </source>
</evidence>
<dbReference type="EMBL" id="HBKO01041338">
    <property type="protein sequence ID" value="CAE2292503.1"/>
    <property type="molecule type" value="Transcribed_RNA"/>
</dbReference>
<dbReference type="InterPro" id="IPR029035">
    <property type="entry name" value="DHS-like_NAD/FAD-binding_dom"/>
</dbReference>
<gene>
    <name evidence="6" type="ORF">CPOL0286_LOCUS19006</name>
</gene>
<feature type="domain" description="Deacetylase sirtuin-type" evidence="5">
    <location>
        <begin position="120"/>
        <end position="344"/>
    </location>
</feature>
<feature type="region of interest" description="Disordered" evidence="4">
    <location>
        <begin position="165"/>
        <end position="184"/>
    </location>
</feature>
<dbReference type="Gene3D" id="3.40.50.1220">
    <property type="entry name" value="TPP-binding domain"/>
    <property type="match status" value="1"/>
</dbReference>
<reference evidence="6" key="1">
    <citation type="submission" date="2021-01" db="EMBL/GenBank/DDBJ databases">
        <authorList>
            <person name="Corre E."/>
            <person name="Pelletier E."/>
            <person name="Niang G."/>
            <person name="Scheremetjew M."/>
            <person name="Finn R."/>
            <person name="Kale V."/>
            <person name="Holt S."/>
            <person name="Cochrane G."/>
            <person name="Meng A."/>
            <person name="Brown T."/>
            <person name="Cohen L."/>
        </authorList>
    </citation>
    <scope>NUCLEOTIDE SEQUENCE</scope>
    <source>
        <strain evidence="6">UIO037</strain>
    </source>
</reference>